<accession>S2D9Q1</accession>
<sequence>MLLYNVTVNIEKESEKEWVLWMKKTHIPDVLATGMFVENKFFRIVHESEDGSVNYSVQYFAESMEKIMEYQKNHAPKLQQDIEEKFKNKYVIFRTLLESVE</sequence>
<organism evidence="1 2">
    <name type="scientific">Indibacter alkaliphilus (strain CCUG 57479 / KCTC 22604 / LW1)</name>
    <dbReference type="NCBI Taxonomy" id="1189612"/>
    <lineage>
        <taxon>Bacteria</taxon>
        <taxon>Pseudomonadati</taxon>
        <taxon>Bacteroidota</taxon>
        <taxon>Cytophagia</taxon>
        <taxon>Cytophagales</taxon>
        <taxon>Cyclobacteriaceae</taxon>
    </lineage>
</organism>
<keyword evidence="2" id="KW-1185">Reference proteome</keyword>
<dbReference type="EMBL" id="ALWO02000036">
    <property type="protein sequence ID" value="EOZ95977.1"/>
    <property type="molecule type" value="Genomic_DNA"/>
</dbReference>
<dbReference type="STRING" id="1189612.A33Q_2570"/>
<gene>
    <name evidence="1" type="ORF">A33Q_2570</name>
</gene>
<dbReference type="Pfam" id="PF14114">
    <property type="entry name" value="DUF4286"/>
    <property type="match status" value="1"/>
</dbReference>
<dbReference type="InterPro" id="IPR025563">
    <property type="entry name" value="DUF4286"/>
</dbReference>
<evidence type="ECO:0000313" key="1">
    <source>
        <dbReference type="EMBL" id="EOZ95977.1"/>
    </source>
</evidence>
<dbReference type="OrthoDB" id="1121837at2"/>
<evidence type="ECO:0008006" key="3">
    <source>
        <dbReference type="Google" id="ProtNLM"/>
    </source>
</evidence>
<dbReference type="AlphaFoldDB" id="S2D9Q1"/>
<reference evidence="1 2" key="1">
    <citation type="journal article" date="2013" name="Genome Announc.">
        <title>Draft Genome Sequence of Indibacter alkaliphilus Strain LW1T, Isolated from Lonar Lake, a Haloalkaline Lake in the Buldana District of Maharashtra, India.</title>
        <authorList>
            <person name="Singh A."/>
            <person name="Kumar Jangir P."/>
            <person name="Sharma R."/>
            <person name="Singh A."/>
            <person name="Kumar Pinnaka A."/>
            <person name="Shivaji S."/>
        </authorList>
    </citation>
    <scope>NUCLEOTIDE SEQUENCE [LARGE SCALE GENOMIC DNA]</scope>
    <source>
        <strain evidence="2">CCUG 57479 / KCTC 22604 / LW1</strain>
    </source>
</reference>
<dbReference type="RefSeq" id="WP_009034892.1">
    <property type="nucleotide sequence ID" value="NZ_ALWO02000036.1"/>
</dbReference>
<protein>
    <recommendedName>
        <fullName evidence="3">DUF4286 domain-containing protein</fullName>
    </recommendedName>
</protein>
<proteinExistence type="predicted"/>
<name>S2D9Q1_INDAL</name>
<evidence type="ECO:0000313" key="2">
    <source>
        <dbReference type="Proteomes" id="UP000006073"/>
    </source>
</evidence>
<dbReference type="eggNOG" id="ENOG5032RP1">
    <property type="taxonomic scope" value="Bacteria"/>
</dbReference>
<comment type="caution">
    <text evidence="1">The sequence shown here is derived from an EMBL/GenBank/DDBJ whole genome shotgun (WGS) entry which is preliminary data.</text>
</comment>
<dbReference type="Proteomes" id="UP000006073">
    <property type="component" value="Unassembled WGS sequence"/>
</dbReference>